<dbReference type="InterPro" id="IPR013740">
    <property type="entry name" value="Redoxin"/>
</dbReference>
<dbReference type="InterPro" id="IPR036249">
    <property type="entry name" value="Thioredoxin-like_sf"/>
</dbReference>
<dbReference type="AlphaFoldDB" id="A0A5C2H464"/>
<evidence type="ECO:0000256" key="4">
    <source>
        <dbReference type="ARBA" id="ARBA00023157"/>
    </source>
</evidence>
<dbReference type="InterPro" id="IPR018219">
    <property type="entry name" value="Tpx_CS"/>
</dbReference>
<evidence type="ECO:0000256" key="2">
    <source>
        <dbReference type="ARBA" id="ARBA00022862"/>
    </source>
</evidence>
<proteinExistence type="inferred from homology"/>
<keyword evidence="3 6" id="KW-0560">Oxidoreductase</keyword>
<dbReference type="PROSITE" id="PS51352">
    <property type="entry name" value="THIOREDOXIN_2"/>
    <property type="match status" value="1"/>
</dbReference>
<keyword evidence="8" id="KW-1185">Reference proteome</keyword>
<evidence type="ECO:0000256" key="1">
    <source>
        <dbReference type="ARBA" id="ARBA00022559"/>
    </source>
</evidence>
<dbReference type="EMBL" id="CP035928">
    <property type="protein sequence ID" value="QEP33731.1"/>
    <property type="molecule type" value="Genomic_DNA"/>
</dbReference>
<comment type="miscellaneous">
    <text evidence="6">The active site is a conserved redox-active cysteine residue, the peroxidatic cysteine (C(P)), which makes the nucleophilic attack on the peroxide substrate. The peroxide oxidizes the C(P)-SH to cysteine sulfenic acid (C(P)-SOH), which then reacts with another cysteine residue, the resolving cysteine (C(R)), to form a disulfide bridge. The disulfide is subsequently reduced by an appropriate electron donor to complete the catalytic cycle. In this atypical 2-Cys peroxiredoxin, C(R) is present in the same subunit to form an intramolecular disulfide. The disulfide is subsequently reduced by thioredoxin.</text>
</comment>
<gene>
    <name evidence="6 7" type="primary">tpx</name>
    <name evidence="7" type="ORF">APAC_0582</name>
</gene>
<dbReference type="OrthoDB" id="9781543at2"/>
<feature type="active site" description="Cysteine sulfenic acid (-SOH) intermediate" evidence="6">
    <location>
        <position position="59"/>
    </location>
</feature>
<name>A0A5C2H464_9BACT</name>
<keyword evidence="5 6" id="KW-0676">Redox-active center</keyword>
<dbReference type="Gene3D" id="3.40.30.10">
    <property type="entry name" value="Glutaredoxin"/>
    <property type="match status" value="1"/>
</dbReference>
<reference evidence="8" key="2">
    <citation type="submission" date="2019-09" db="EMBL/GenBank/DDBJ databases">
        <title>Complete genome sequencing of four Arcobacter species reveals a diverse suite of mobile elements.</title>
        <authorList>
            <person name="On S.L.W."/>
            <person name="Miller W.G."/>
            <person name="Biggs P."/>
            <person name="Cornelius A."/>
            <person name="Vandamme P."/>
        </authorList>
    </citation>
    <scope>NUCLEOTIDE SEQUENCE [LARGE SCALE GENOMIC DNA]</scope>
    <source>
        <strain evidence="8">LMG 26638</strain>
    </source>
</reference>
<dbReference type="HAMAP" id="MF_00269">
    <property type="entry name" value="Tpx"/>
    <property type="match status" value="1"/>
</dbReference>
<dbReference type="PANTHER" id="PTHR43110:SF1">
    <property type="entry name" value="THIOL PEROXIDASE"/>
    <property type="match status" value="1"/>
</dbReference>
<comment type="catalytic activity">
    <reaction evidence="6">
        <text>a hydroperoxide + [thioredoxin]-dithiol = an alcohol + [thioredoxin]-disulfide + H2O</text>
        <dbReference type="Rhea" id="RHEA:62620"/>
        <dbReference type="Rhea" id="RHEA-COMP:10698"/>
        <dbReference type="Rhea" id="RHEA-COMP:10700"/>
        <dbReference type="ChEBI" id="CHEBI:15377"/>
        <dbReference type="ChEBI" id="CHEBI:29950"/>
        <dbReference type="ChEBI" id="CHEBI:30879"/>
        <dbReference type="ChEBI" id="CHEBI:35924"/>
        <dbReference type="ChEBI" id="CHEBI:50058"/>
        <dbReference type="EC" id="1.11.1.24"/>
    </reaction>
</comment>
<organism evidence="7 8">
    <name type="scientific">Malaciobacter pacificus</name>
    <dbReference type="NCBI Taxonomy" id="1080223"/>
    <lineage>
        <taxon>Bacteria</taxon>
        <taxon>Pseudomonadati</taxon>
        <taxon>Campylobacterota</taxon>
        <taxon>Epsilonproteobacteria</taxon>
        <taxon>Campylobacterales</taxon>
        <taxon>Arcobacteraceae</taxon>
        <taxon>Malaciobacter</taxon>
    </lineage>
</organism>
<dbReference type="Proteomes" id="UP000322726">
    <property type="component" value="Chromosome"/>
</dbReference>
<dbReference type="Pfam" id="PF08534">
    <property type="entry name" value="Redoxin"/>
    <property type="match status" value="1"/>
</dbReference>
<sequence length="173" mass="18076">MATTMLKGNVVNLAGTEVNVGDTAPVVNVVAQDLSNVQVGGSEKTQIVVVVPSLDTPVCAAETRRFNEEAAKIEGAEVIVVSMDLPFAMKRFCTTEGIENLTVGSDFRAKEFANAYGVLIADGALAGVTCRAIFVIKGGQVTYKEICPEITEEPNYNAALSAVLSCGTGCGCH</sequence>
<evidence type="ECO:0000256" key="6">
    <source>
        <dbReference type="HAMAP-Rule" id="MF_00269"/>
    </source>
</evidence>
<dbReference type="InterPro" id="IPR013766">
    <property type="entry name" value="Thioredoxin_domain"/>
</dbReference>
<dbReference type="InterPro" id="IPR002065">
    <property type="entry name" value="TPX"/>
</dbReference>
<comment type="function">
    <text evidence="6">Thiol-specific peroxidase that catalyzes the reduction of hydrogen peroxide and organic hydroperoxides to water and alcohols, respectively. Plays a role in cell protection against oxidative stress by detoxifying peroxides.</text>
</comment>
<evidence type="ECO:0000256" key="5">
    <source>
        <dbReference type="ARBA" id="ARBA00023284"/>
    </source>
</evidence>
<protein>
    <recommendedName>
        <fullName evidence="6">Thiol peroxidase</fullName>
        <shortName evidence="6">Tpx</shortName>
        <ecNumber evidence="6">1.11.1.24</ecNumber>
    </recommendedName>
    <alternativeName>
        <fullName evidence="6">Peroxiredoxin tpx</fullName>
        <shortName evidence="6">Prx</shortName>
    </alternativeName>
    <alternativeName>
        <fullName evidence="6">Thioredoxin peroxidase</fullName>
    </alternativeName>
    <alternativeName>
        <fullName evidence="6">Thioredoxin-dependent peroxiredoxin</fullName>
    </alternativeName>
</protein>
<keyword evidence="1 6" id="KW-0575">Peroxidase</keyword>
<reference evidence="7 8" key="3">
    <citation type="submission" date="2019-09" db="EMBL/GenBank/DDBJ databases">
        <title>Taxonomic note: a critical rebuttal of the proposed division of the genus Arcobacter into six genera, emended descriptions of Arcobacter anaerophilus and the genus Arcobacter, and an assessment of genus-level boundaries for Epsilonproteobacteria using in silico genomic comparator tools.</title>
        <authorList>
            <person name="On S.L.W."/>
            <person name="Miller W.G."/>
            <person name="Biggs P."/>
            <person name="Cornelius A."/>
            <person name="Vandamme P."/>
        </authorList>
    </citation>
    <scope>NUCLEOTIDE SEQUENCE [LARGE SCALE GENOMIC DNA]</scope>
    <source>
        <strain evidence="7 8">LMG 26638</strain>
    </source>
</reference>
<evidence type="ECO:0000313" key="8">
    <source>
        <dbReference type="Proteomes" id="UP000322726"/>
    </source>
</evidence>
<dbReference type="PROSITE" id="PS01265">
    <property type="entry name" value="TPX"/>
    <property type="match status" value="1"/>
</dbReference>
<comment type="subunit">
    <text evidence="6">Homodimer.</text>
</comment>
<keyword evidence="2 6" id="KW-0049">Antioxidant</keyword>
<evidence type="ECO:0000313" key="7">
    <source>
        <dbReference type="EMBL" id="QEP33731.1"/>
    </source>
</evidence>
<dbReference type="InterPro" id="IPR050455">
    <property type="entry name" value="Tpx_Peroxidase_subfamily"/>
</dbReference>
<dbReference type="CDD" id="cd03014">
    <property type="entry name" value="PRX_Atyp2cys"/>
    <property type="match status" value="1"/>
</dbReference>
<dbReference type="PANTHER" id="PTHR43110">
    <property type="entry name" value="THIOL PEROXIDASE"/>
    <property type="match status" value="1"/>
</dbReference>
<feature type="disulfide bond" description="Redox-active" evidence="6">
    <location>
        <begin position="59"/>
        <end position="93"/>
    </location>
</feature>
<comment type="similarity">
    <text evidence="6">Belongs to the peroxiredoxin family. Tpx subfamily.</text>
</comment>
<dbReference type="KEGG" id="apai:APAC_0582"/>
<dbReference type="NCBIfam" id="NF001808">
    <property type="entry name" value="PRK00522.1"/>
    <property type="match status" value="1"/>
</dbReference>
<reference evidence="7 8" key="1">
    <citation type="submission" date="2019-09" db="EMBL/GenBank/DDBJ databases">
        <title>Complete genome sequencing of four Arcobacter species reveals a diverse suite of mobile elements.</title>
        <authorList>
            <person name="Miller W.G."/>
            <person name="Yee E."/>
            <person name="Bono J.L."/>
        </authorList>
    </citation>
    <scope>NUCLEOTIDE SEQUENCE [LARGE SCALE GENOMIC DNA]</scope>
    <source>
        <strain evidence="7 8">LMG 26638</strain>
    </source>
</reference>
<evidence type="ECO:0000256" key="3">
    <source>
        <dbReference type="ARBA" id="ARBA00023002"/>
    </source>
</evidence>
<dbReference type="SUPFAM" id="SSF52833">
    <property type="entry name" value="Thioredoxin-like"/>
    <property type="match status" value="1"/>
</dbReference>
<accession>A0A5C2H464</accession>
<keyword evidence="4 6" id="KW-1015">Disulfide bond</keyword>
<dbReference type="EC" id="1.11.1.24" evidence="6"/>
<dbReference type="GO" id="GO:0008379">
    <property type="term" value="F:thioredoxin peroxidase activity"/>
    <property type="evidence" value="ECO:0007669"/>
    <property type="project" value="UniProtKB-UniRule"/>
</dbReference>
<dbReference type="RefSeq" id="WP_130232688.1">
    <property type="nucleotide sequence ID" value="NZ_BMEF01000002.1"/>
</dbReference>